<keyword evidence="4 10" id="KW-0479">Metal-binding</keyword>
<keyword evidence="6 10" id="KW-0067">ATP-binding</keyword>
<dbReference type="NCBIfam" id="TIGR01511">
    <property type="entry name" value="ATPase-IB1_Cu"/>
    <property type="match status" value="1"/>
</dbReference>
<evidence type="ECO:0000256" key="5">
    <source>
        <dbReference type="ARBA" id="ARBA00022741"/>
    </source>
</evidence>
<evidence type="ECO:0000256" key="7">
    <source>
        <dbReference type="ARBA" id="ARBA00022967"/>
    </source>
</evidence>
<dbReference type="NCBIfam" id="TIGR01494">
    <property type="entry name" value="ATPase_P-type"/>
    <property type="match status" value="1"/>
</dbReference>
<dbReference type="InterPro" id="IPR001757">
    <property type="entry name" value="P_typ_ATPase"/>
</dbReference>
<reference evidence="12 13" key="1">
    <citation type="submission" date="2021-07" db="EMBL/GenBank/DDBJ databases">
        <title>complete genome sequencing of Tessaracoccus sp.J1M15.</title>
        <authorList>
            <person name="Bae J.-W."/>
            <person name="Kim D.-y."/>
        </authorList>
    </citation>
    <scope>NUCLEOTIDE SEQUENCE [LARGE SCALE GENOMIC DNA]</scope>
    <source>
        <strain evidence="12 13">J1M15</strain>
    </source>
</reference>
<evidence type="ECO:0000256" key="4">
    <source>
        <dbReference type="ARBA" id="ARBA00022723"/>
    </source>
</evidence>
<dbReference type="Pfam" id="PF00122">
    <property type="entry name" value="E1-E2_ATPase"/>
    <property type="match status" value="1"/>
</dbReference>
<evidence type="ECO:0000256" key="8">
    <source>
        <dbReference type="ARBA" id="ARBA00022989"/>
    </source>
</evidence>
<keyword evidence="8 10" id="KW-1133">Transmembrane helix</keyword>
<evidence type="ECO:0000259" key="11">
    <source>
        <dbReference type="PROSITE" id="PS50846"/>
    </source>
</evidence>
<name>A0ABX8SLZ8_9ACTN</name>
<dbReference type="PROSITE" id="PS00154">
    <property type="entry name" value="ATPASE_E1_E2"/>
    <property type="match status" value="1"/>
</dbReference>
<evidence type="ECO:0000256" key="6">
    <source>
        <dbReference type="ARBA" id="ARBA00022840"/>
    </source>
</evidence>
<dbReference type="Pfam" id="PF00403">
    <property type="entry name" value="HMA"/>
    <property type="match status" value="1"/>
</dbReference>
<proteinExistence type="inferred from homology"/>
<dbReference type="PANTHER" id="PTHR43520">
    <property type="entry name" value="ATP7, ISOFORM B"/>
    <property type="match status" value="1"/>
</dbReference>
<keyword evidence="3 10" id="KW-0812">Transmembrane</keyword>
<dbReference type="InterPro" id="IPR059000">
    <property type="entry name" value="ATPase_P-type_domA"/>
</dbReference>
<dbReference type="PANTHER" id="PTHR43520:SF8">
    <property type="entry name" value="P-TYPE CU(+) TRANSPORTER"/>
    <property type="match status" value="1"/>
</dbReference>
<dbReference type="CDD" id="cd02094">
    <property type="entry name" value="P-type_ATPase_Cu-like"/>
    <property type="match status" value="1"/>
</dbReference>
<evidence type="ECO:0000256" key="2">
    <source>
        <dbReference type="ARBA" id="ARBA00006024"/>
    </source>
</evidence>
<dbReference type="PROSITE" id="PS01229">
    <property type="entry name" value="COF_2"/>
    <property type="match status" value="1"/>
</dbReference>
<keyword evidence="13" id="KW-1185">Reference proteome</keyword>
<dbReference type="CDD" id="cd00371">
    <property type="entry name" value="HMA"/>
    <property type="match status" value="1"/>
</dbReference>
<gene>
    <name evidence="12" type="primary">cadA</name>
    <name evidence="12" type="ORF">KDB89_12925</name>
</gene>
<feature type="transmembrane region" description="Helical" evidence="10">
    <location>
        <begin position="663"/>
        <end position="679"/>
    </location>
</feature>
<feature type="domain" description="HMA" evidence="11">
    <location>
        <begin position="1"/>
        <end position="56"/>
    </location>
</feature>
<keyword evidence="5 10" id="KW-0547">Nucleotide-binding</keyword>
<dbReference type="NCBIfam" id="TIGR01512">
    <property type="entry name" value="ATPase-IB2_Cd"/>
    <property type="match status" value="1"/>
</dbReference>
<dbReference type="InterPro" id="IPR006121">
    <property type="entry name" value="HMA_dom"/>
</dbReference>
<feature type="transmembrane region" description="Helical" evidence="10">
    <location>
        <begin position="685"/>
        <end position="703"/>
    </location>
</feature>
<evidence type="ECO:0000256" key="1">
    <source>
        <dbReference type="ARBA" id="ARBA00004141"/>
    </source>
</evidence>
<sequence length="719" mass="74721">MTCASCAARIEKKLNKVDGVSATVNFATEKATVDAPVGLTATDLIEVVEKAGYGASLPAPTRRNDDETAELGRRAVTSFVLSVPVVAVSMVPALQFDGWQWLALVASTFVVLWLGRGFHRAAWVNLRHGTTTMDTLVSLGTLTAYAWSLYAMLFGHAGMIGMKHSFTFDLVAQDAMGFIYFEAAVTIISFLLLGRWIEARAKSESGAAMRALLEVGAKSATLLSDGRESQVDVASLRVGDRVVVRPGEKVAVDGVIVEGRSAVDASIITGESLPVEVDEGDDVVGGSINTTGRLVVEARAVGSDSQLARIAQMVEEAQTGKADVQRLADKVSGIFVPVVLAVAAVTLIAHLALAHGWTMALSAAISVLIIACPCALGLATPSALMVGTGRGAQLGTVIRGPQALERARRVDVVMFDKTGTLTTGQMSVVDVEPADGVTRDELLRLAAAVESGSEHPIARAIVATVPQHEPVSGFVNVAGRGVKGEVDGRVIYAGSPVFISELGHLAPTWRGNLLGSILEIADDHDVLGRIIVSDTVKDSAAVAVAQLKDLGITPVMLSGDNEATARSVAGQLGIDEVRAGVTPAGKVEAVHELQAAGHRVAMVGDGVNDAAAIAAADLGIAMGTGTDAAIAAGDITVMRHDLGAVVDAVRLARATLRTIRSNLVWAFGYNTAAIPLAAIGMLTPMIAGAAMAFSSVFVVLNSLRLRGFRSSANQPSLKD</sequence>
<keyword evidence="9 10" id="KW-0472">Membrane</keyword>
<dbReference type="NCBIfam" id="TIGR01525">
    <property type="entry name" value="ATPase-IB_hvy"/>
    <property type="match status" value="1"/>
</dbReference>
<evidence type="ECO:0000256" key="9">
    <source>
        <dbReference type="ARBA" id="ARBA00023136"/>
    </source>
</evidence>
<evidence type="ECO:0000256" key="10">
    <source>
        <dbReference type="RuleBase" id="RU362081"/>
    </source>
</evidence>
<dbReference type="EMBL" id="CP079216">
    <property type="protein sequence ID" value="QXT64403.1"/>
    <property type="molecule type" value="Genomic_DNA"/>
</dbReference>
<dbReference type="PROSITE" id="PS50846">
    <property type="entry name" value="HMA_2"/>
    <property type="match status" value="1"/>
</dbReference>
<dbReference type="InterPro" id="IPR027256">
    <property type="entry name" value="P-typ_ATPase_IB"/>
</dbReference>
<dbReference type="Proteomes" id="UP000824504">
    <property type="component" value="Chromosome"/>
</dbReference>
<feature type="transmembrane region" description="Helical" evidence="10">
    <location>
        <begin position="331"/>
        <end position="353"/>
    </location>
</feature>
<evidence type="ECO:0000256" key="3">
    <source>
        <dbReference type="ARBA" id="ARBA00022692"/>
    </source>
</evidence>
<accession>A0ABX8SLZ8</accession>
<keyword evidence="7" id="KW-1278">Translocase</keyword>
<feature type="transmembrane region" description="Helical" evidence="10">
    <location>
        <begin position="136"/>
        <end position="155"/>
    </location>
</feature>
<comment type="similarity">
    <text evidence="2 10">Belongs to the cation transport ATPase (P-type) (TC 3.A.3) family. Type IB subfamily.</text>
</comment>
<organism evidence="12 13">
    <name type="scientific">Tessaracoccus palaemonis</name>
    <dbReference type="NCBI Taxonomy" id="2829499"/>
    <lineage>
        <taxon>Bacteria</taxon>
        <taxon>Bacillati</taxon>
        <taxon>Actinomycetota</taxon>
        <taxon>Actinomycetes</taxon>
        <taxon>Propionibacteriales</taxon>
        <taxon>Propionibacteriaceae</taxon>
        <taxon>Tessaracoccus</taxon>
    </lineage>
</organism>
<evidence type="ECO:0000313" key="12">
    <source>
        <dbReference type="EMBL" id="QXT64403.1"/>
    </source>
</evidence>
<feature type="transmembrane region" description="Helical" evidence="10">
    <location>
        <begin position="175"/>
        <end position="193"/>
    </location>
</feature>
<dbReference type="Pfam" id="PF00702">
    <property type="entry name" value="Hydrolase"/>
    <property type="match status" value="1"/>
</dbReference>
<comment type="subcellular location">
    <subcellularLocation>
        <location evidence="10">Cell membrane</location>
    </subcellularLocation>
    <subcellularLocation>
        <location evidence="1">Membrane</location>
        <topology evidence="1">Multi-pass membrane protein</topology>
    </subcellularLocation>
</comment>
<feature type="transmembrane region" description="Helical" evidence="10">
    <location>
        <begin position="71"/>
        <end position="92"/>
    </location>
</feature>
<protein>
    <submittedName>
        <fullName evidence="12">Cadmium-translocating P-type ATPase</fullName>
    </submittedName>
</protein>
<keyword evidence="10" id="KW-1003">Cell membrane</keyword>
<evidence type="ECO:0000313" key="13">
    <source>
        <dbReference type="Proteomes" id="UP000824504"/>
    </source>
</evidence>
<feature type="transmembrane region" description="Helical" evidence="10">
    <location>
        <begin position="359"/>
        <end position="380"/>
    </location>
</feature>
<feature type="transmembrane region" description="Helical" evidence="10">
    <location>
        <begin position="98"/>
        <end position="115"/>
    </location>
</feature>
<dbReference type="InterPro" id="IPR018303">
    <property type="entry name" value="ATPase_P-typ_P_site"/>
</dbReference>